<reference evidence="2 3" key="1">
    <citation type="submission" date="2017-02" db="EMBL/GenBank/DDBJ databases">
        <title>Genomic diversity within the haloalkaliphilic genus Thioalkalivibrio.</title>
        <authorList>
            <person name="Ahn A.-C."/>
            <person name="Meier-Kolthoff J."/>
            <person name="Overmars L."/>
            <person name="Richter M."/>
            <person name="Woyke T."/>
            <person name="Sorokin D.Y."/>
            <person name="Muyzer G."/>
        </authorList>
    </citation>
    <scope>NUCLEOTIDE SEQUENCE [LARGE SCALE GENOMIC DNA]</scope>
    <source>
        <strain evidence="2 3">HL17</strain>
    </source>
</reference>
<protein>
    <recommendedName>
        <fullName evidence="4">Crp/Fnr family transcriptional regulator</fullName>
    </recommendedName>
</protein>
<gene>
    <name evidence="2" type="ORF">B1A74_06155</name>
</gene>
<name>A0A1V2ZZW0_9GAMM</name>
<keyword evidence="3" id="KW-1185">Reference proteome</keyword>
<comment type="caution">
    <text evidence="2">The sequence shown here is derived from an EMBL/GenBank/DDBJ whole genome shotgun (WGS) entry which is preliminary data.</text>
</comment>
<evidence type="ECO:0000256" key="1">
    <source>
        <dbReference type="SAM" id="MobiDB-lite"/>
    </source>
</evidence>
<dbReference type="Proteomes" id="UP000189177">
    <property type="component" value="Unassembled WGS sequence"/>
</dbReference>
<organism evidence="2 3">
    <name type="scientific">Thioalkalivibrio halophilus</name>
    <dbReference type="NCBI Taxonomy" id="252474"/>
    <lineage>
        <taxon>Bacteria</taxon>
        <taxon>Pseudomonadati</taxon>
        <taxon>Pseudomonadota</taxon>
        <taxon>Gammaproteobacteria</taxon>
        <taxon>Chromatiales</taxon>
        <taxon>Ectothiorhodospiraceae</taxon>
        <taxon>Thioalkalivibrio</taxon>
    </lineage>
</organism>
<proteinExistence type="predicted"/>
<accession>A0A1V2ZZW0</accession>
<evidence type="ECO:0000313" key="3">
    <source>
        <dbReference type="Proteomes" id="UP000189177"/>
    </source>
</evidence>
<evidence type="ECO:0000313" key="2">
    <source>
        <dbReference type="EMBL" id="OOC10373.1"/>
    </source>
</evidence>
<sequence>MIPPKGSTDAGLPGDLGQVLAGGQGGRKRDVTTEAIAEVAARLSEADRTSLLKFARFLESQGDGAGEESGDIAAGSEPEPAGVPEPEPIPRPEGESVIKAMRRLTATYYMLDRGKLLNEASSLMAQHVMQGREASEVIDELETVFWSHYQARVQAEDPHRDGNDKDSPTS</sequence>
<feature type="region of interest" description="Disordered" evidence="1">
    <location>
        <begin position="61"/>
        <end position="95"/>
    </location>
</feature>
<feature type="region of interest" description="Disordered" evidence="1">
    <location>
        <begin position="1"/>
        <end position="30"/>
    </location>
</feature>
<dbReference type="EMBL" id="MUZR01000017">
    <property type="protein sequence ID" value="OOC10373.1"/>
    <property type="molecule type" value="Genomic_DNA"/>
</dbReference>
<evidence type="ECO:0008006" key="4">
    <source>
        <dbReference type="Google" id="ProtNLM"/>
    </source>
</evidence>
<dbReference type="RefSeq" id="WP_077244093.1">
    <property type="nucleotide sequence ID" value="NZ_MUZR01000017.1"/>
</dbReference>
<dbReference type="OrthoDB" id="8481263at2"/>
<dbReference type="AlphaFoldDB" id="A0A1V2ZZW0"/>
<dbReference type="STRING" id="252474.B1A74_06155"/>